<evidence type="ECO:0000313" key="1">
    <source>
        <dbReference type="EMBL" id="OMD42626.1"/>
    </source>
</evidence>
<dbReference type="RefSeq" id="WP_076118104.1">
    <property type="nucleotide sequence ID" value="NZ_MPTC01000004.1"/>
</dbReference>
<sequence>MKKRIIEATMATTMLLGAVLGQGVVANAEAVTPVATAKPTAAVKPTASVKPTAKPMPIMRDNLSKFGLKKEVDLPVTITAGGLSYTLEKLMVYDVKSKDAQALIKKYGYREKVTLGDTKYMVWTKITITNNSKNLVQLTSKSPAMKWVINVNGSILNPSMPKLKADEINSKEALWNWKLEPGKELSTYQMYGALEDFKDMSIIIYYGGASEEKTIVKHQGE</sequence>
<protein>
    <submittedName>
        <fullName evidence="1">Uncharacterized protein</fullName>
    </submittedName>
</protein>
<dbReference type="Proteomes" id="UP000187439">
    <property type="component" value="Unassembled WGS sequence"/>
</dbReference>
<accession>A0A1R0Y5U5</accession>
<proteinExistence type="predicted"/>
<organism evidence="1 2">
    <name type="scientific">Paenibacillus odorifer</name>
    <dbReference type="NCBI Taxonomy" id="189426"/>
    <lineage>
        <taxon>Bacteria</taxon>
        <taxon>Bacillati</taxon>
        <taxon>Bacillota</taxon>
        <taxon>Bacilli</taxon>
        <taxon>Bacillales</taxon>
        <taxon>Paenibacillaceae</taxon>
        <taxon>Paenibacillus</taxon>
    </lineage>
</organism>
<reference evidence="1 2" key="1">
    <citation type="submission" date="2016-10" db="EMBL/GenBank/DDBJ databases">
        <title>Paenibacillus species isolates.</title>
        <authorList>
            <person name="Beno S.M."/>
        </authorList>
    </citation>
    <scope>NUCLEOTIDE SEQUENCE [LARGE SCALE GENOMIC DNA]</scope>
    <source>
        <strain evidence="1 2">FSL H7-0710</strain>
    </source>
</reference>
<gene>
    <name evidence="1" type="ORF">BSK52_07430</name>
</gene>
<comment type="caution">
    <text evidence="1">The sequence shown here is derived from an EMBL/GenBank/DDBJ whole genome shotgun (WGS) entry which is preliminary data.</text>
</comment>
<evidence type="ECO:0000313" key="2">
    <source>
        <dbReference type="Proteomes" id="UP000187439"/>
    </source>
</evidence>
<dbReference type="EMBL" id="MPTC01000004">
    <property type="protein sequence ID" value="OMD42626.1"/>
    <property type="molecule type" value="Genomic_DNA"/>
</dbReference>
<name>A0A1R0Y5U5_9BACL</name>
<dbReference type="OrthoDB" id="2617616at2"/>
<dbReference type="AlphaFoldDB" id="A0A1R0Y5U5"/>